<dbReference type="OrthoDB" id="5146801at2"/>
<reference evidence="2 3" key="1">
    <citation type="submission" date="2018-05" db="EMBL/GenBank/DDBJ databases">
        <title>Streptomyces venezuelae.</title>
        <authorList>
            <person name="Kim W."/>
            <person name="Lee N."/>
            <person name="Cho B.-K."/>
        </authorList>
    </citation>
    <scope>NUCLEOTIDE SEQUENCE [LARGE SCALE GENOMIC DNA]</scope>
    <source>
        <strain evidence="2 3">ATCC 21782</strain>
    </source>
</reference>
<sequence length="174" mass="19145">MAGMKGKQTIWDMVRSLALIGLVVGGIYIFLPHDDKADPTRVVDYRVETITARRVAPYPLAAPVGLPQEWRATSVTYKKKDAHAWHLGFLDPDNQYVAVEQSSDPSDAYLAKVTQQATATGQQQQVGGVAWERWDGPKYDALVRTEQGHVTVVTGTASFEQLAKMAAALEFKKA</sequence>
<evidence type="ECO:0000313" key="3">
    <source>
        <dbReference type="Proteomes" id="UP000325211"/>
    </source>
</evidence>
<keyword evidence="1" id="KW-0812">Transmembrane</keyword>
<dbReference type="Pfam" id="PF14030">
    <property type="entry name" value="DUF4245"/>
    <property type="match status" value="1"/>
</dbReference>
<dbReference type="EMBL" id="CP029190">
    <property type="protein sequence ID" value="QES49940.1"/>
    <property type="molecule type" value="Genomic_DNA"/>
</dbReference>
<evidence type="ECO:0000256" key="1">
    <source>
        <dbReference type="SAM" id="Phobius"/>
    </source>
</evidence>
<proteinExistence type="predicted"/>
<keyword evidence="1" id="KW-0472">Membrane</keyword>
<protein>
    <submittedName>
        <fullName evidence="2">DUF4245 domain-containing protein</fullName>
    </submittedName>
</protein>
<name>A0A5P2D5W8_STRVZ</name>
<dbReference type="InterPro" id="IPR025339">
    <property type="entry name" value="DUF4245"/>
</dbReference>
<dbReference type="Proteomes" id="UP000325211">
    <property type="component" value="Chromosome"/>
</dbReference>
<evidence type="ECO:0000313" key="2">
    <source>
        <dbReference type="EMBL" id="QES49940.1"/>
    </source>
</evidence>
<keyword evidence="1" id="KW-1133">Transmembrane helix</keyword>
<organism evidence="2 3">
    <name type="scientific">Streptomyces venezuelae</name>
    <dbReference type="NCBI Taxonomy" id="54571"/>
    <lineage>
        <taxon>Bacteria</taxon>
        <taxon>Bacillati</taxon>
        <taxon>Actinomycetota</taxon>
        <taxon>Actinomycetes</taxon>
        <taxon>Kitasatosporales</taxon>
        <taxon>Streptomycetaceae</taxon>
        <taxon>Streptomyces</taxon>
    </lineage>
</organism>
<feature type="transmembrane region" description="Helical" evidence="1">
    <location>
        <begin position="12"/>
        <end position="31"/>
    </location>
</feature>
<accession>A0A5P2D5W8</accession>
<gene>
    <name evidence="2" type="ORF">DEJ50_21030</name>
</gene>
<dbReference type="AlphaFoldDB" id="A0A5P2D5W8"/>